<organism evidence="1 2">
    <name type="scientific">Arachis hypogaea</name>
    <name type="common">Peanut</name>
    <dbReference type="NCBI Taxonomy" id="3818"/>
    <lineage>
        <taxon>Eukaryota</taxon>
        <taxon>Viridiplantae</taxon>
        <taxon>Streptophyta</taxon>
        <taxon>Embryophyta</taxon>
        <taxon>Tracheophyta</taxon>
        <taxon>Spermatophyta</taxon>
        <taxon>Magnoliopsida</taxon>
        <taxon>eudicotyledons</taxon>
        <taxon>Gunneridae</taxon>
        <taxon>Pentapetalae</taxon>
        <taxon>rosids</taxon>
        <taxon>fabids</taxon>
        <taxon>Fabales</taxon>
        <taxon>Fabaceae</taxon>
        <taxon>Papilionoideae</taxon>
        <taxon>50 kb inversion clade</taxon>
        <taxon>dalbergioids sensu lato</taxon>
        <taxon>Dalbergieae</taxon>
        <taxon>Pterocarpus clade</taxon>
        <taxon>Arachis</taxon>
    </lineage>
</organism>
<sequence length="70" mass="7646">MASGAFLNGFINVVFERLLTMDTVNQVLGKKLDPGLVERLKISLYAAEAVLDDAEHKQLGDDRVRVGSTV</sequence>
<comment type="caution">
    <text evidence="1">The sequence shown here is derived from an EMBL/GenBank/DDBJ whole genome shotgun (WGS) entry which is preliminary data.</text>
</comment>
<dbReference type="EMBL" id="SDMP01000012">
    <property type="protein sequence ID" value="RYR23866.1"/>
    <property type="molecule type" value="Genomic_DNA"/>
</dbReference>
<evidence type="ECO:0000313" key="2">
    <source>
        <dbReference type="Proteomes" id="UP000289738"/>
    </source>
</evidence>
<name>A0A445ABQ7_ARAHY</name>
<proteinExistence type="predicted"/>
<dbReference type="Proteomes" id="UP000289738">
    <property type="component" value="Chromosome B02"/>
</dbReference>
<gene>
    <name evidence="1" type="ORF">Ahy_B02g057363</name>
</gene>
<keyword evidence="2" id="KW-1185">Reference proteome</keyword>
<accession>A0A445ABQ7</accession>
<protein>
    <recommendedName>
        <fullName evidence="3">Rx N-terminal domain-containing protein</fullName>
    </recommendedName>
</protein>
<dbReference type="AlphaFoldDB" id="A0A445ABQ7"/>
<evidence type="ECO:0008006" key="3">
    <source>
        <dbReference type="Google" id="ProtNLM"/>
    </source>
</evidence>
<evidence type="ECO:0000313" key="1">
    <source>
        <dbReference type="EMBL" id="RYR23866.1"/>
    </source>
</evidence>
<reference evidence="1 2" key="1">
    <citation type="submission" date="2019-01" db="EMBL/GenBank/DDBJ databases">
        <title>Sequencing of cultivated peanut Arachis hypogaea provides insights into genome evolution and oil improvement.</title>
        <authorList>
            <person name="Chen X."/>
        </authorList>
    </citation>
    <scope>NUCLEOTIDE SEQUENCE [LARGE SCALE GENOMIC DNA]</scope>
    <source>
        <strain evidence="2">cv. Fuhuasheng</strain>
        <tissue evidence="1">Leaves</tissue>
    </source>
</reference>